<dbReference type="InterPro" id="IPR011761">
    <property type="entry name" value="ATP-grasp"/>
</dbReference>
<gene>
    <name evidence="5" type="ORF">K1X11_017985</name>
</gene>
<reference evidence="5 6" key="1">
    <citation type="submission" date="2021-08" db="EMBL/GenBank/DDBJ databases">
        <authorList>
            <person name="Zhang D."/>
            <person name="Zhang A."/>
            <person name="Wang L."/>
        </authorList>
    </citation>
    <scope>NUCLEOTIDE SEQUENCE [LARGE SCALE GENOMIC DNA]</scope>
    <source>
        <strain evidence="5 6">WL0086</strain>
    </source>
</reference>
<keyword evidence="2" id="KW-0436">Ligase</keyword>
<dbReference type="PANTHER" id="PTHR23132">
    <property type="entry name" value="D-ALANINE--D-ALANINE LIGASE"/>
    <property type="match status" value="1"/>
</dbReference>
<dbReference type="Proteomes" id="UP000738431">
    <property type="component" value="Chromosome"/>
</dbReference>
<keyword evidence="3" id="KW-0067">ATP-binding</keyword>
<protein>
    <recommendedName>
        <fullName evidence="4">ATP-grasp domain-containing protein</fullName>
    </recommendedName>
</protein>
<evidence type="ECO:0000313" key="5">
    <source>
        <dbReference type="EMBL" id="WRQ86706.1"/>
    </source>
</evidence>
<evidence type="ECO:0000259" key="4">
    <source>
        <dbReference type="PROSITE" id="PS50975"/>
    </source>
</evidence>
<dbReference type="RefSeq" id="WP_221030544.1">
    <property type="nucleotide sequence ID" value="NZ_CP139781.1"/>
</dbReference>
<keyword evidence="3" id="KW-0547">Nucleotide-binding</keyword>
<reference evidence="5 6" key="2">
    <citation type="submission" date="2023-12" db="EMBL/GenBank/DDBJ databases">
        <title>Description of an unclassified Opitutus bacterium of Verrucomicrobiota.</title>
        <authorList>
            <person name="Zhang D.-F."/>
        </authorList>
    </citation>
    <scope>NUCLEOTIDE SEQUENCE [LARGE SCALE GENOMIC DNA]</scope>
    <source>
        <strain evidence="5 6">WL0086</strain>
    </source>
</reference>
<sequence>MSLSKRRHLKPLKILALMHEDLVPPDSVEGLTEKQIQPFKMEYDVKVTLEAMGHEVHGVGVYSDLGVLADALDAVQPDIVFNMLEEFDGQVLYDQHLVSFLELRKVPYTGCNPRGLTLSHDKALSKRILAHHRIPVPAFGVFRPGRKVKRPQRLHFPLLVKSLIDEGSVGISRASVVRDDAALEERVALIHRQAGNPAIAEEYIAGRELYMSIIGNERLQTFTPWELIMTRLPEGAPNIATSKLKWSYAHQEQVGLETRPAELTPEQHRRITALSKRIYRALFLSGYARLDFRMSEDGEFYLLEANPNPCLAYGEDFAEGVETAGLCYEDLLDTILRNGLNYRQQL</sequence>
<dbReference type="InterPro" id="IPR011095">
    <property type="entry name" value="Dala_Dala_lig_C"/>
</dbReference>
<evidence type="ECO:0000256" key="1">
    <source>
        <dbReference type="ARBA" id="ARBA00010871"/>
    </source>
</evidence>
<feature type="domain" description="ATP-grasp" evidence="4">
    <location>
        <begin position="126"/>
        <end position="337"/>
    </location>
</feature>
<name>A0ABZ1C5A9_9BACT</name>
<dbReference type="InterPro" id="IPR013815">
    <property type="entry name" value="ATP_grasp_subdomain_1"/>
</dbReference>
<dbReference type="Pfam" id="PF07478">
    <property type="entry name" value="Dala_Dala_lig_C"/>
    <property type="match status" value="1"/>
</dbReference>
<accession>A0ABZ1C5A9</accession>
<proteinExistence type="inferred from homology"/>
<dbReference type="PANTHER" id="PTHR23132:SF26">
    <property type="entry name" value="BLR7451 PROTEIN"/>
    <property type="match status" value="1"/>
</dbReference>
<dbReference type="PROSITE" id="PS50975">
    <property type="entry name" value="ATP_GRASP"/>
    <property type="match status" value="1"/>
</dbReference>
<comment type="similarity">
    <text evidence="1">Belongs to the D-alanine--D-alanine ligase family.</text>
</comment>
<dbReference type="SUPFAM" id="SSF56059">
    <property type="entry name" value="Glutathione synthetase ATP-binding domain-like"/>
    <property type="match status" value="1"/>
</dbReference>
<organism evidence="5 6">
    <name type="scientific">Actomonas aquatica</name>
    <dbReference type="NCBI Taxonomy" id="2866162"/>
    <lineage>
        <taxon>Bacteria</taxon>
        <taxon>Pseudomonadati</taxon>
        <taxon>Verrucomicrobiota</taxon>
        <taxon>Opitutia</taxon>
        <taxon>Opitutales</taxon>
        <taxon>Opitutaceae</taxon>
        <taxon>Actomonas</taxon>
    </lineage>
</organism>
<keyword evidence="6" id="KW-1185">Reference proteome</keyword>
<evidence type="ECO:0000256" key="2">
    <source>
        <dbReference type="ARBA" id="ARBA00022598"/>
    </source>
</evidence>
<dbReference type="Gene3D" id="3.30.470.20">
    <property type="entry name" value="ATP-grasp fold, B domain"/>
    <property type="match status" value="1"/>
</dbReference>
<evidence type="ECO:0000313" key="6">
    <source>
        <dbReference type="Proteomes" id="UP000738431"/>
    </source>
</evidence>
<evidence type="ECO:0000256" key="3">
    <source>
        <dbReference type="PROSITE-ProRule" id="PRU00409"/>
    </source>
</evidence>
<dbReference type="Gene3D" id="3.30.1490.20">
    <property type="entry name" value="ATP-grasp fold, A domain"/>
    <property type="match status" value="1"/>
</dbReference>
<dbReference type="EMBL" id="CP139781">
    <property type="protein sequence ID" value="WRQ86706.1"/>
    <property type="molecule type" value="Genomic_DNA"/>
</dbReference>